<dbReference type="PANTHER" id="PTHR43664">
    <property type="entry name" value="MONOAMINE OXIDASE-RELATED"/>
    <property type="match status" value="1"/>
</dbReference>
<sequence length="152" mass="16802">MVWPMGLAFEDFEVGARFRSHGVTVTEAHVSAFAWLTGDWNPLHVDGEFAKSTIFGERIAHGMLTASLALGLFAQYLYGTVIALLEASARFLKPVKIGDTIYVETEVVDKRPSEKYRGGVVHLRHEVKNQRGETAAVVETKVLVAGRWRGST</sequence>
<evidence type="ECO:0000313" key="2">
    <source>
        <dbReference type="EMBL" id="AEA12725.1"/>
    </source>
</evidence>
<evidence type="ECO:0000259" key="1">
    <source>
        <dbReference type="Pfam" id="PF01575"/>
    </source>
</evidence>
<evidence type="ECO:0000313" key="3">
    <source>
        <dbReference type="Proteomes" id="UP000008138"/>
    </source>
</evidence>
<accession>F2L0R0</accession>
<dbReference type="SUPFAM" id="SSF54637">
    <property type="entry name" value="Thioesterase/thiol ester dehydrase-isomerase"/>
    <property type="match status" value="1"/>
</dbReference>
<gene>
    <name evidence="2" type="ordered locus">TUZN_1248</name>
</gene>
<protein>
    <submittedName>
        <fullName evidence="2">MaoC-related acyl dehydratase</fullName>
    </submittedName>
</protein>
<dbReference type="PANTHER" id="PTHR43664:SF1">
    <property type="entry name" value="BETA-METHYLMALYL-COA DEHYDRATASE"/>
    <property type="match status" value="1"/>
</dbReference>
<keyword evidence="3" id="KW-1185">Reference proteome</keyword>
<proteinExistence type="predicted"/>
<dbReference type="STRING" id="999630.TUZN_1248"/>
<reference key="2">
    <citation type="submission" date="2011-03" db="EMBL/GenBank/DDBJ databases">
        <title>Complete genome sequence of the thermoacidophilic crenarchaeon Thermoproteus uzoniensis 768-20.</title>
        <authorList>
            <person name="Mardanov A.V."/>
            <person name="Gumerov V.M."/>
            <person name="Beletsky A.V."/>
            <person name="Prokofeva M.I."/>
            <person name="Bonch-Osmolovskaya E.A."/>
            <person name="Ravin N.V."/>
            <person name="Skryabin K.G."/>
        </authorList>
    </citation>
    <scope>NUCLEOTIDE SEQUENCE</scope>
    <source>
        <strain>768-20</strain>
    </source>
</reference>
<name>F2L0R0_THEU7</name>
<dbReference type="Gene3D" id="3.10.129.10">
    <property type="entry name" value="Hotdog Thioesterase"/>
    <property type="match status" value="1"/>
</dbReference>
<dbReference type="Pfam" id="PF01575">
    <property type="entry name" value="MaoC_dehydratas"/>
    <property type="match status" value="1"/>
</dbReference>
<feature type="domain" description="MaoC-like" evidence="1">
    <location>
        <begin position="18"/>
        <end position="125"/>
    </location>
</feature>
<dbReference type="KEGG" id="tuz:TUZN_1248"/>
<dbReference type="eggNOG" id="arCOG00774">
    <property type="taxonomic scope" value="Archaea"/>
</dbReference>
<dbReference type="HOGENOM" id="CLU_094876_0_0_2"/>
<dbReference type="EMBL" id="CP002590">
    <property type="protein sequence ID" value="AEA12725.1"/>
    <property type="molecule type" value="Genomic_DNA"/>
</dbReference>
<dbReference type="Proteomes" id="UP000008138">
    <property type="component" value="Chromosome"/>
</dbReference>
<dbReference type="InterPro" id="IPR002539">
    <property type="entry name" value="MaoC-like_dom"/>
</dbReference>
<dbReference type="InterPro" id="IPR052342">
    <property type="entry name" value="MCH/BMMD"/>
</dbReference>
<reference evidence="2 3" key="1">
    <citation type="journal article" date="2011" name="J. Bacteriol.">
        <title>Complete genome sequence of the thermoacidophilic crenarchaeon Thermoproteus uzoniensis 768-20.</title>
        <authorList>
            <person name="Mardanov A.V."/>
            <person name="Gumerov V.M."/>
            <person name="Beletsky A.V."/>
            <person name="Prokofeva M.I."/>
            <person name="Bonch-Osmolovskaya E.A."/>
            <person name="Ravin N.V."/>
            <person name="Skryabin K.G."/>
        </authorList>
    </citation>
    <scope>NUCLEOTIDE SEQUENCE [LARGE SCALE GENOMIC DNA]</scope>
    <source>
        <strain evidence="2 3">768-20</strain>
    </source>
</reference>
<dbReference type="AlphaFoldDB" id="F2L0R0"/>
<organism evidence="2 3">
    <name type="scientific">Thermoproteus uzoniensis (strain 768-20)</name>
    <dbReference type="NCBI Taxonomy" id="999630"/>
    <lineage>
        <taxon>Archaea</taxon>
        <taxon>Thermoproteota</taxon>
        <taxon>Thermoprotei</taxon>
        <taxon>Thermoproteales</taxon>
        <taxon>Thermoproteaceae</taxon>
        <taxon>Thermoproteus</taxon>
    </lineage>
</organism>
<dbReference type="InterPro" id="IPR029069">
    <property type="entry name" value="HotDog_dom_sf"/>
</dbReference>